<dbReference type="OrthoDB" id="2356897at2"/>
<dbReference type="PANTHER" id="PTHR10046">
    <property type="entry name" value="ATP DEPENDENT LON PROTEASE FAMILY MEMBER"/>
    <property type="match status" value="1"/>
</dbReference>
<dbReference type="AlphaFoldDB" id="A0A087CEB6"/>
<dbReference type="InterPro" id="IPR008269">
    <property type="entry name" value="Lon_proteolytic"/>
</dbReference>
<dbReference type="Gene3D" id="3.30.230.10">
    <property type="match status" value="1"/>
</dbReference>
<dbReference type="Proteomes" id="UP000029050">
    <property type="component" value="Unassembled WGS sequence"/>
</dbReference>
<feature type="active site" evidence="1">
    <location>
        <position position="214"/>
    </location>
</feature>
<evidence type="ECO:0000256" key="1">
    <source>
        <dbReference type="PROSITE-ProRule" id="PRU01122"/>
    </source>
</evidence>
<dbReference type="GO" id="GO:0006508">
    <property type="term" value="P:proteolysis"/>
    <property type="evidence" value="ECO:0007669"/>
    <property type="project" value="UniProtKB-KW"/>
</dbReference>
<evidence type="ECO:0000256" key="2">
    <source>
        <dbReference type="SAM" id="Phobius"/>
    </source>
</evidence>
<dbReference type="InterPro" id="IPR027065">
    <property type="entry name" value="Lon_Prtase"/>
</dbReference>
<evidence type="ECO:0000313" key="4">
    <source>
        <dbReference type="EMBL" id="KFI81616.1"/>
    </source>
</evidence>
<sequence length="273" mass="28307">MSATGAFKGFLNRYKATPMGARVGALALVIGLIMLLLPSPYVVESPGPTQDVLGKSGDAAVIKISGVTTYKDSGSLLMTTVNAVGVPGYPVTNAQVLWAWFDSHSIVMPREAIFPEGQTVDQYVNENKTQMTSSQDAATSQALKFLEAKGVDVSSAKVSIHVDDIGGPSAGLMYTLGTIDKLTEQNETGGKKIAGTGTMDDEGKVGAIGGIRLKMLGAKRDGAQWFLAPASNCSDVVGHVPSGLRVVKVSTLDGAYQALVAIGQGKASSLPTC</sequence>
<gene>
    <name evidence="4" type="ORF">BPSY_2028</name>
</gene>
<dbReference type="InterPro" id="IPR014721">
    <property type="entry name" value="Ribsml_uS5_D2-typ_fold_subgr"/>
</dbReference>
<dbReference type="Pfam" id="PF05362">
    <property type="entry name" value="Lon_C"/>
    <property type="match status" value="1"/>
</dbReference>
<comment type="caution">
    <text evidence="4">The sequence shown here is derived from an EMBL/GenBank/DDBJ whole genome shotgun (WGS) entry which is preliminary data.</text>
</comment>
<accession>A0A087CEB6</accession>
<evidence type="ECO:0000259" key="3">
    <source>
        <dbReference type="PROSITE" id="PS51786"/>
    </source>
</evidence>
<comment type="catalytic activity">
    <reaction evidence="1">
        <text>Hydrolysis of proteins in presence of ATP.</text>
        <dbReference type="EC" id="3.4.21.53"/>
    </reaction>
</comment>
<dbReference type="SUPFAM" id="SSF54211">
    <property type="entry name" value="Ribosomal protein S5 domain 2-like"/>
    <property type="match status" value="1"/>
</dbReference>
<keyword evidence="5" id="KW-1185">Reference proteome</keyword>
<name>A0A087CEB6_9BIFI</name>
<dbReference type="EMBL" id="JGZI01000010">
    <property type="protein sequence ID" value="KFI81616.1"/>
    <property type="molecule type" value="Genomic_DNA"/>
</dbReference>
<dbReference type="STRING" id="218140.BPSY_2028"/>
<comment type="similarity">
    <text evidence="1">Belongs to the peptidase S16 family.</text>
</comment>
<dbReference type="PROSITE" id="PS51786">
    <property type="entry name" value="LON_PROTEOLYTIC"/>
    <property type="match status" value="1"/>
</dbReference>
<keyword evidence="2" id="KW-0812">Transmembrane</keyword>
<dbReference type="eggNOG" id="COG3480">
    <property type="taxonomic scope" value="Bacteria"/>
</dbReference>
<keyword evidence="1" id="KW-0645">Protease</keyword>
<reference evidence="4 5" key="1">
    <citation type="submission" date="2014-03" db="EMBL/GenBank/DDBJ databases">
        <title>Genomics of Bifidobacteria.</title>
        <authorList>
            <person name="Ventura M."/>
            <person name="Milani C."/>
            <person name="Lugli G.A."/>
        </authorList>
    </citation>
    <scope>NUCLEOTIDE SEQUENCE [LARGE SCALE GENOMIC DNA]</scope>
    <source>
        <strain evidence="4 5">LMG 21775</strain>
    </source>
</reference>
<feature type="active site" evidence="1">
    <location>
        <position position="169"/>
    </location>
</feature>
<proteinExistence type="inferred from homology"/>
<dbReference type="GO" id="GO:0030163">
    <property type="term" value="P:protein catabolic process"/>
    <property type="evidence" value="ECO:0007669"/>
    <property type="project" value="InterPro"/>
</dbReference>
<dbReference type="GO" id="GO:0004252">
    <property type="term" value="F:serine-type endopeptidase activity"/>
    <property type="evidence" value="ECO:0007669"/>
    <property type="project" value="UniProtKB-UniRule"/>
</dbReference>
<dbReference type="InterPro" id="IPR020568">
    <property type="entry name" value="Ribosomal_Su5_D2-typ_SF"/>
</dbReference>
<organism evidence="4 5">
    <name type="scientific">Bifidobacterium psychraerophilum</name>
    <dbReference type="NCBI Taxonomy" id="218140"/>
    <lineage>
        <taxon>Bacteria</taxon>
        <taxon>Bacillati</taxon>
        <taxon>Actinomycetota</taxon>
        <taxon>Actinomycetes</taxon>
        <taxon>Bifidobacteriales</taxon>
        <taxon>Bifidobacteriaceae</taxon>
        <taxon>Bifidobacterium</taxon>
    </lineage>
</organism>
<evidence type="ECO:0000313" key="5">
    <source>
        <dbReference type="Proteomes" id="UP000029050"/>
    </source>
</evidence>
<feature type="domain" description="Lon proteolytic" evidence="3">
    <location>
        <begin position="164"/>
        <end position="262"/>
    </location>
</feature>
<protein>
    <recommendedName>
        <fullName evidence="1">endopeptidase La</fullName>
        <ecNumber evidence="1">3.4.21.53</ecNumber>
    </recommendedName>
</protein>
<keyword evidence="2" id="KW-1133">Transmembrane helix</keyword>
<dbReference type="GO" id="GO:0005524">
    <property type="term" value="F:ATP binding"/>
    <property type="evidence" value="ECO:0007669"/>
    <property type="project" value="InterPro"/>
</dbReference>
<feature type="transmembrane region" description="Helical" evidence="2">
    <location>
        <begin position="21"/>
        <end position="43"/>
    </location>
</feature>
<keyword evidence="1" id="KW-0720">Serine protease</keyword>
<dbReference type="EC" id="3.4.21.53" evidence="1"/>
<keyword evidence="2" id="KW-0472">Membrane</keyword>
<keyword evidence="1" id="KW-0378">Hydrolase</keyword>
<dbReference type="GO" id="GO:0004176">
    <property type="term" value="F:ATP-dependent peptidase activity"/>
    <property type="evidence" value="ECO:0007669"/>
    <property type="project" value="UniProtKB-UniRule"/>
</dbReference>